<dbReference type="HAMAP" id="MF_01937">
    <property type="entry name" value="MenA_1"/>
    <property type="match status" value="1"/>
</dbReference>
<dbReference type="CDD" id="cd13962">
    <property type="entry name" value="PT_UbiA_UBIAD1"/>
    <property type="match status" value="1"/>
</dbReference>
<reference evidence="10 11" key="1">
    <citation type="submission" date="2012-09" db="EMBL/GenBank/DDBJ databases">
        <title>Riemerella anatipestifer vaccine strains.</title>
        <authorList>
            <person name="Chun C.A."/>
            <person name="Shu W.M."/>
            <person name="Kang Z.D."/>
            <person name="Jia W.X."/>
        </authorList>
    </citation>
    <scope>NUCLEOTIDE SEQUENCE [LARGE SCALE GENOMIC DNA]</scope>
    <source>
        <strain evidence="10 11">RA-CH-1</strain>
    </source>
</reference>
<dbReference type="KEGG" id="rag:B739_1779"/>
<comment type="subcellular location">
    <subcellularLocation>
        <location evidence="8">Cell membrane</location>
        <topology evidence="8">Multi-pass membrane protein</topology>
    </subcellularLocation>
    <subcellularLocation>
        <location evidence="1">Membrane</location>
        <topology evidence="1">Multi-pass membrane protein</topology>
    </subcellularLocation>
</comment>
<dbReference type="PIRSF" id="PIRSF005355">
    <property type="entry name" value="UBIAD1"/>
    <property type="match status" value="1"/>
</dbReference>
<feature type="transmembrane region" description="Helical" evidence="8">
    <location>
        <begin position="142"/>
        <end position="162"/>
    </location>
</feature>
<dbReference type="AlphaFoldDB" id="J9R7A0"/>
<feature type="transmembrane region" description="Helical" evidence="8">
    <location>
        <begin position="56"/>
        <end position="74"/>
    </location>
</feature>
<dbReference type="EC" id="2.5.1.74" evidence="8 9"/>
<keyword evidence="5 8" id="KW-0812">Transmembrane</keyword>
<gene>
    <name evidence="8" type="primary">menA</name>
    <name evidence="10" type="ORF">B739_1779</name>
</gene>
<keyword evidence="7 8" id="KW-0472">Membrane</keyword>
<keyword evidence="6 8" id="KW-1133">Transmembrane helix</keyword>
<keyword evidence="2 8" id="KW-0474">Menaquinone biosynthesis</keyword>
<protein>
    <recommendedName>
        <fullName evidence="8 9">1,4-dihydroxy-2-naphthoate octaprenyltransferase</fullName>
        <shortName evidence="8">DHNA-octaprenyltransferase</shortName>
        <ecNumber evidence="8 9">2.5.1.74</ecNumber>
    </recommendedName>
</protein>
<keyword evidence="4 8" id="KW-0808">Transferase</keyword>
<evidence type="ECO:0000313" key="10">
    <source>
        <dbReference type="EMBL" id="AFR36363.1"/>
    </source>
</evidence>
<organism evidence="10 11">
    <name type="scientific">Riemerella anatipestifer RA-CH-1</name>
    <dbReference type="NCBI Taxonomy" id="1228997"/>
    <lineage>
        <taxon>Bacteria</taxon>
        <taxon>Pseudomonadati</taxon>
        <taxon>Bacteroidota</taxon>
        <taxon>Flavobacteriia</taxon>
        <taxon>Flavobacteriales</taxon>
        <taxon>Weeksellaceae</taxon>
        <taxon>Riemerella</taxon>
    </lineage>
</organism>
<dbReference type="Pfam" id="PF01040">
    <property type="entry name" value="UbiA"/>
    <property type="match status" value="1"/>
</dbReference>
<feature type="transmembrane region" description="Helical" evidence="8">
    <location>
        <begin position="198"/>
        <end position="217"/>
    </location>
</feature>
<feature type="transmembrane region" description="Helical" evidence="8">
    <location>
        <begin position="174"/>
        <end position="192"/>
    </location>
</feature>
<feature type="transmembrane region" description="Helical" evidence="8">
    <location>
        <begin position="113"/>
        <end position="136"/>
    </location>
</feature>
<dbReference type="PANTHER" id="PTHR13929">
    <property type="entry name" value="1,4-DIHYDROXY-2-NAPHTHOATE OCTAPRENYLTRANSFERASE"/>
    <property type="match status" value="1"/>
</dbReference>
<name>J9R7A0_RIEAN</name>
<feature type="transmembrane region" description="Helical" evidence="8">
    <location>
        <begin position="308"/>
        <end position="325"/>
    </location>
</feature>
<proteinExistence type="inferred from homology"/>
<evidence type="ECO:0000256" key="7">
    <source>
        <dbReference type="ARBA" id="ARBA00023136"/>
    </source>
</evidence>
<evidence type="ECO:0000256" key="3">
    <source>
        <dbReference type="ARBA" id="ARBA00022475"/>
    </source>
</evidence>
<evidence type="ECO:0000313" key="11">
    <source>
        <dbReference type="Proteomes" id="UP000006276"/>
    </source>
</evidence>
<dbReference type="PATRIC" id="fig|1228997.3.peg.1778"/>
<evidence type="ECO:0000256" key="2">
    <source>
        <dbReference type="ARBA" id="ARBA00022428"/>
    </source>
</evidence>
<dbReference type="InterPro" id="IPR000537">
    <property type="entry name" value="UbiA_prenyltransferase"/>
</dbReference>
<dbReference type="InterPro" id="IPR004657">
    <property type="entry name" value="MenA"/>
</dbReference>
<dbReference type="GO" id="GO:0042371">
    <property type="term" value="P:vitamin K biosynthetic process"/>
    <property type="evidence" value="ECO:0007669"/>
    <property type="project" value="TreeGrafter"/>
</dbReference>
<dbReference type="GO" id="GO:0005886">
    <property type="term" value="C:plasma membrane"/>
    <property type="evidence" value="ECO:0007669"/>
    <property type="project" value="UniProtKB-SubCell"/>
</dbReference>
<dbReference type="InterPro" id="IPR026046">
    <property type="entry name" value="UBIAD1"/>
</dbReference>
<dbReference type="EMBL" id="CP003787">
    <property type="protein sequence ID" value="AFR36363.1"/>
    <property type="molecule type" value="Genomic_DNA"/>
</dbReference>
<dbReference type="NCBIfam" id="TIGR00751">
    <property type="entry name" value="menA"/>
    <property type="match status" value="1"/>
</dbReference>
<sequence>MKINGFLNKKYHFSIKNKMKHWIQAARLRTLPLSLSGIITGAFVAKWKLKETGGTWDIWILILALLVTLLYQILSNFANDYGDGVKGTDTNRSTQAEARAVASGKISAQQMKMAVLITAVLAFLASVVLLYIAFFPEYIKEFWFFIGLGVLCILSAIGYTVGKKPYGYMGLGDIMVFIFFGLVSVVGSYFLFTKSLDWDIFLPATAVGMMSVSVLNLNNMRDIESDKTSGKHTLALKLGFRKAMVYQMILMQLPLILVLAFLMLNQLHERGNYYAFIVMILLFPMMALRRRIMQVNEPKELDPFLKQVGIITLVMSILLAVGLNYF</sequence>
<dbReference type="GO" id="GO:0009234">
    <property type="term" value="P:menaquinone biosynthetic process"/>
    <property type="evidence" value="ECO:0007669"/>
    <property type="project" value="UniProtKB-UniRule"/>
</dbReference>
<dbReference type="InterPro" id="IPR044878">
    <property type="entry name" value="UbiA_sf"/>
</dbReference>
<dbReference type="HOGENOM" id="CLU_043611_1_1_10"/>
<evidence type="ECO:0000256" key="8">
    <source>
        <dbReference type="HAMAP-Rule" id="MF_01937"/>
    </source>
</evidence>
<evidence type="ECO:0000256" key="6">
    <source>
        <dbReference type="ARBA" id="ARBA00022989"/>
    </source>
</evidence>
<dbReference type="Gene3D" id="1.20.120.1780">
    <property type="entry name" value="UbiA prenyltransferase"/>
    <property type="match status" value="1"/>
</dbReference>
<dbReference type="GO" id="GO:0046428">
    <property type="term" value="F:1,4-dihydroxy-2-naphthoate polyprenyltransferase activity"/>
    <property type="evidence" value="ECO:0007669"/>
    <property type="project" value="UniProtKB-UniRule"/>
</dbReference>
<keyword evidence="3 8" id="KW-1003">Cell membrane</keyword>
<keyword evidence="11" id="KW-1185">Reference proteome</keyword>
<comment type="function">
    <text evidence="8">Conversion of 1,4-dihydroxy-2-naphthoate (DHNA) to demethylmenaquinone (DMK).</text>
</comment>
<dbReference type="STRING" id="34085.AB406_1895"/>
<feature type="transmembrane region" description="Helical" evidence="8">
    <location>
        <begin position="244"/>
        <end position="265"/>
    </location>
</feature>
<comment type="pathway">
    <text evidence="8">Quinol/quinone metabolism; menaquinone biosynthesis; menaquinol from 1,4-dihydroxy-2-naphthoate: step 1/2.</text>
</comment>
<feature type="transmembrane region" description="Helical" evidence="8">
    <location>
        <begin position="271"/>
        <end position="288"/>
    </location>
</feature>
<evidence type="ECO:0000256" key="1">
    <source>
        <dbReference type="ARBA" id="ARBA00004141"/>
    </source>
</evidence>
<comment type="similarity">
    <text evidence="8">Belongs to the MenA family. Type 1 subfamily.</text>
</comment>
<dbReference type="PANTHER" id="PTHR13929:SF0">
    <property type="entry name" value="UBIA PRENYLTRANSFERASE DOMAIN-CONTAINING PROTEIN 1"/>
    <property type="match status" value="1"/>
</dbReference>
<evidence type="ECO:0000256" key="9">
    <source>
        <dbReference type="NCBIfam" id="TIGR00751"/>
    </source>
</evidence>
<comment type="catalytic activity">
    <reaction evidence="8">
        <text>an all-trans-polyprenyl diphosphate + 1,4-dihydroxy-2-naphthoate + H(+) = a 2-demethylmenaquinol + CO2 + diphosphate</text>
        <dbReference type="Rhea" id="RHEA:26478"/>
        <dbReference type="Rhea" id="RHEA-COMP:9563"/>
        <dbReference type="Rhea" id="RHEA-COMP:9564"/>
        <dbReference type="ChEBI" id="CHEBI:11173"/>
        <dbReference type="ChEBI" id="CHEBI:15378"/>
        <dbReference type="ChEBI" id="CHEBI:16526"/>
        <dbReference type="ChEBI" id="CHEBI:33019"/>
        <dbReference type="ChEBI" id="CHEBI:55437"/>
        <dbReference type="ChEBI" id="CHEBI:58914"/>
        <dbReference type="EC" id="2.5.1.74"/>
    </reaction>
</comment>
<evidence type="ECO:0000256" key="4">
    <source>
        <dbReference type="ARBA" id="ARBA00022679"/>
    </source>
</evidence>
<dbReference type="Gene3D" id="1.10.357.140">
    <property type="entry name" value="UbiA prenyltransferase"/>
    <property type="match status" value="1"/>
</dbReference>
<evidence type="ECO:0000256" key="5">
    <source>
        <dbReference type="ARBA" id="ARBA00022692"/>
    </source>
</evidence>
<accession>J9R7A0</accession>
<dbReference type="UniPathway" id="UPA00079">
    <property type="reaction ID" value="UER00168"/>
</dbReference>
<dbReference type="Proteomes" id="UP000006276">
    <property type="component" value="Chromosome"/>
</dbReference>